<dbReference type="PANTHER" id="PTHR35848">
    <property type="entry name" value="OXALATE-BINDING PROTEIN"/>
    <property type="match status" value="1"/>
</dbReference>
<reference evidence="3" key="1">
    <citation type="submission" date="2021-06" db="EMBL/GenBank/DDBJ databases">
        <title>Bradyrhizobium sp. S2-11-2 Genome sequencing.</title>
        <authorList>
            <person name="Jin L."/>
        </authorList>
    </citation>
    <scope>NUCLEOTIDE SEQUENCE</scope>
    <source>
        <strain evidence="3">S2-11-2</strain>
    </source>
</reference>
<evidence type="ECO:0000259" key="2">
    <source>
        <dbReference type="Pfam" id="PF07883"/>
    </source>
</evidence>
<dbReference type="InterPro" id="IPR014710">
    <property type="entry name" value="RmlC-like_jellyroll"/>
</dbReference>
<evidence type="ECO:0000313" key="4">
    <source>
        <dbReference type="Proteomes" id="UP000680805"/>
    </source>
</evidence>
<dbReference type="InterPro" id="IPR013096">
    <property type="entry name" value="Cupin_2"/>
</dbReference>
<dbReference type="RefSeq" id="WP_215615779.1">
    <property type="nucleotide sequence ID" value="NZ_CP076135.1"/>
</dbReference>
<accession>A0A975NTH1</accession>
<dbReference type="InterPro" id="IPR051610">
    <property type="entry name" value="GPI/OXD"/>
</dbReference>
<dbReference type="CDD" id="cd02224">
    <property type="entry name" value="cupin_SPO2919-like"/>
    <property type="match status" value="1"/>
</dbReference>
<proteinExistence type="predicted"/>
<gene>
    <name evidence="3" type="ORF">KMZ68_10945</name>
</gene>
<dbReference type="SUPFAM" id="SSF51182">
    <property type="entry name" value="RmlC-like cupins"/>
    <property type="match status" value="1"/>
</dbReference>
<feature type="domain" description="Cupin type-2" evidence="2">
    <location>
        <begin position="51"/>
        <end position="122"/>
    </location>
</feature>
<dbReference type="EMBL" id="CP076135">
    <property type="protein sequence ID" value="QWG20304.1"/>
    <property type="molecule type" value="Genomic_DNA"/>
</dbReference>
<protein>
    <submittedName>
        <fullName evidence="3">Cupin domain-containing protein</fullName>
    </submittedName>
</protein>
<evidence type="ECO:0000313" key="3">
    <source>
        <dbReference type="EMBL" id="QWG20304.1"/>
    </source>
</evidence>
<dbReference type="AlphaFoldDB" id="A0A975NTH1"/>
<organism evidence="3 4">
    <name type="scientific">Bradyrhizobium sediminis</name>
    <dbReference type="NCBI Taxonomy" id="2840469"/>
    <lineage>
        <taxon>Bacteria</taxon>
        <taxon>Pseudomonadati</taxon>
        <taxon>Pseudomonadota</taxon>
        <taxon>Alphaproteobacteria</taxon>
        <taxon>Hyphomicrobiales</taxon>
        <taxon>Nitrobacteraceae</taxon>
        <taxon>Bradyrhizobium</taxon>
    </lineage>
</organism>
<dbReference type="InterPro" id="IPR011051">
    <property type="entry name" value="RmlC_Cupin_sf"/>
</dbReference>
<dbReference type="GO" id="GO:0046872">
    <property type="term" value="F:metal ion binding"/>
    <property type="evidence" value="ECO:0007669"/>
    <property type="project" value="UniProtKB-KW"/>
</dbReference>
<dbReference type="KEGG" id="bsei:KMZ68_10945"/>
<sequence>MTRPILNVADADLHPRPPQYAPTGAAAEIIDAKVAFVSRQFGASKLGYNVTAIPPGKRAFPFHNHHVNDEMFFILSGTGEIRIGGESHVIRPGDIISCPAGGPETAHQFVNTGTEELRFLAVSSMFSPDVVEYPDSGRFGILADLAPAADGQPRKLMYVGRENDSLPYWDSL</sequence>
<dbReference type="Proteomes" id="UP000680805">
    <property type="component" value="Chromosome"/>
</dbReference>
<dbReference type="Pfam" id="PF07883">
    <property type="entry name" value="Cupin_2"/>
    <property type="match status" value="1"/>
</dbReference>
<evidence type="ECO:0000256" key="1">
    <source>
        <dbReference type="ARBA" id="ARBA00022723"/>
    </source>
</evidence>
<dbReference type="Gene3D" id="2.60.120.10">
    <property type="entry name" value="Jelly Rolls"/>
    <property type="match status" value="1"/>
</dbReference>
<dbReference type="PANTHER" id="PTHR35848:SF6">
    <property type="entry name" value="CUPIN TYPE-2 DOMAIN-CONTAINING PROTEIN"/>
    <property type="match status" value="1"/>
</dbReference>
<name>A0A975NTH1_9BRAD</name>
<keyword evidence="1" id="KW-0479">Metal-binding</keyword>